<gene>
    <name evidence="2" type="ORF">F1559_004710</name>
</gene>
<organism evidence="2 3">
    <name type="scientific">Cyanidiococcus yangmingshanensis</name>
    <dbReference type="NCBI Taxonomy" id="2690220"/>
    <lineage>
        <taxon>Eukaryota</taxon>
        <taxon>Rhodophyta</taxon>
        <taxon>Bangiophyceae</taxon>
        <taxon>Cyanidiales</taxon>
        <taxon>Cyanidiaceae</taxon>
        <taxon>Cyanidiococcus</taxon>
    </lineage>
</organism>
<dbReference type="InterPro" id="IPR027417">
    <property type="entry name" value="P-loop_NTPase"/>
</dbReference>
<dbReference type="Proteomes" id="UP000530660">
    <property type="component" value="Unassembled WGS sequence"/>
</dbReference>
<proteinExistence type="predicted"/>
<evidence type="ECO:0000313" key="3">
    <source>
        <dbReference type="Proteomes" id="UP000530660"/>
    </source>
</evidence>
<dbReference type="GO" id="GO:0046403">
    <property type="term" value="F:polynucleotide 3'-phosphatase activity"/>
    <property type="evidence" value="ECO:0007669"/>
    <property type="project" value="TreeGrafter"/>
</dbReference>
<evidence type="ECO:0000256" key="1">
    <source>
        <dbReference type="SAM" id="MobiDB-lite"/>
    </source>
</evidence>
<dbReference type="GO" id="GO:0003690">
    <property type="term" value="F:double-stranded DNA binding"/>
    <property type="evidence" value="ECO:0007669"/>
    <property type="project" value="TreeGrafter"/>
</dbReference>
<protein>
    <submittedName>
        <fullName evidence="2">Uncharacterized protein</fullName>
    </submittedName>
</protein>
<dbReference type="Gene3D" id="3.40.50.300">
    <property type="entry name" value="P-loop containing nucleotide triphosphate hydrolases"/>
    <property type="match status" value="1"/>
</dbReference>
<dbReference type="EMBL" id="VWRR01000004">
    <property type="protein sequence ID" value="KAF6004285.1"/>
    <property type="molecule type" value="Genomic_DNA"/>
</dbReference>
<feature type="region of interest" description="Disordered" evidence="1">
    <location>
        <begin position="122"/>
        <end position="152"/>
    </location>
</feature>
<dbReference type="PANTHER" id="PTHR12083">
    <property type="entry name" value="BIFUNCTIONAL POLYNUCLEOTIDE PHOSPHATASE/KINASE"/>
    <property type="match status" value="1"/>
</dbReference>
<keyword evidence="3" id="KW-1185">Reference proteome</keyword>
<dbReference type="GO" id="GO:0006281">
    <property type="term" value="P:DNA repair"/>
    <property type="evidence" value="ECO:0007669"/>
    <property type="project" value="TreeGrafter"/>
</dbReference>
<dbReference type="GO" id="GO:0046404">
    <property type="term" value="F:ATP-dependent polydeoxyribonucleotide 5'-hydroxyl-kinase activity"/>
    <property type="evidence" value="ECO:0007669"/>
    <property type="project" value="TreeGrafter"/>
</dbReference>
<sequence>MHALLPMKGRRAEAPFLASSTLQRHWPGWERTGGSCRACKVTVLLTLRRALPTAERNLLECSSWSKMGERATESTNATSRSVQLVWRLRNLFLTARDLMVPAGDSHPRTVQALARQPSEQIGAHATSLQGAEPVATLEKRNGTKRSPSWSSPILRGERERFYDRVCDTNTNSRDESFGDQAPRVASAPPIDEVHETERVSIPDESCRARVILLCGLPGSGKSTFAKLLLERGGDAWQRISQDELGSRQECERLMQEALTTYPPHHVVIDRCNVDCGQRAFWIGAAARANAYPVGVVVFSVSMDECILRVQRRGPDHPTLVESSDSDIVKVITSFASKWQNPSAAEGIAFCRVIQSAEDVERVLAELV</sequence>
<dbReference type="AlphaFoldDB" id="A0A7J7IME7"/>
<dbReference type="SUPFAM" id="SSF52540">
    <property type="entry name" value="P-loop containing nucleoside triphosphate hydrolases"/>
    <property type="match status" value="1"/>
</dbReference>
<reference evidence="2 3" key="1">
    <citation type="journal article" date="2020" name="J. Phycol.">
        <title>Comparative genome analysis reveals Cyanidiococcus gen. nov., a new extremophilic red algal genus sister to Cyanidioschyzon (Cyanidioschyzonaceae, Rhodophyta).</title>
        <authorList>
            <person name="Liu S.-L."/>
            <person name="Chiang Y.-R."/>
            <person name="Yoon H.S."/>
            <person name="Fu H.-Y."/>
        </authorList>
    </citation>
    <scope>NUCLEOTIDE SEQUENCE [LARGE SCALE GENOMIC DNA]</scope>
    <source>
        <strain evidence="2 3">THAL066</strain>
    </source>
</reference>
<name>A0A7J7IME7_9RHOD</name>
<accession>A0A7J7IME7</accession>
<dbReference type="PANTHER" id="PTHR12083:SF9">
    <property type="entry name" value="BIFUNCTIONAL POLYNUCLEOTIDE PHOSPHATASE_KINASE"/>
    <property type="match status" value="1"/>
</dbReference>
<dbReference type="Pfam" id="PF13671">
    <property type="entry name" value="AAA_33"/>
    <property type="match status" value="1"/>
</dbReference>
<dbReference type="OrthoDB" id="3512845at2759"/>
<evidence type="ECO:0000313" key="2">
    <source>
        <dbReference type="EMBL" id="KAF6004285.1"/>
    </source>
</evidence>
<comment type="caution">
    <text evidence="2">The sequence shown here is derived from an EMBL/GenBank/DDBJ whole genome shotgun (WGS) entry which is preliminary data.</text>
</comment>